<comment type="similarity">
    <text evidence="1">Belongs to the peptidase C15 family.</text>
</comment>
<gene>
    <name evidence="6" type="ORF">DLAC_04500</name>
</gene>
<keyword evidence="4" id="KW-0378">Hydrolase</keyword>
<dbReference type="SUPFAM" id="SSF53182">
    <property type="entry name" value="Pyrrolidone carboxyl peptidase (pyroglutamate aminopeptidase)"/>
    <property type="match status" value="1"/>
</dbReference>
<dbReference type="InterPro" id="IPR036440">
    <property type="entry name" value="Peptidase_C15-like_sf"/>
</dbReference>
<evidence type="ECO:0000256" key="1">
    <source>
        <dbReference type="ARBA" id="ARBA00006641"/>
    </source>
</evidence>
<dbReference type="OMA" id="PGRFVCN"/>
<evidence type="ECO:0000256" key="2">
    <source>
        <dbReference type="ARBA" id="ARBA00022490"/>
    </source>
</evidence>
<sequence length="206" mass="23780">MTKKKILLTGFGKFNGVDDNPSSHLINEINIHLSTYNPKDLQFELVNTQVLEVSGRGVTEYLKDVEDKYLINLDDIILLHLGVASQSQNIALERFGWNKANFRTPDERGWSPVDQDIQPNEKRVNIETKLPLKTFVDNLSKRHKVFESEDPGRFICNYLYYLSLSKTLLKKDLHSLFVHIPPFEVIDKQSQLMFLVDLMNEISTTV</sequence>
<accession>A0A151ZJT0</accession>
<proteinExistence type="inferred from homology"/>
<dbReference type="InterPro" id="IPR016125">
    <property type="entry name" value="Peptidase_C15-like"/>
</dbReference>
<dbReference type="FunCoup" id="A0A151ZJT0">
    <property type="interactions" value="5"/>
</dbReference>
<dbReference type="FunFam" id="3.40.630.20:FF:000003">
    <property type="entry name" value="Pyrrolidone-carboxylate peptidase isoform A"/>
    <property type="match status" value="1"/>
</dbReference>
<dbReference type="InParanoid" id="A0A151ZJT0"/>
<keyword evidence="3" id="KW-0645">Protease</keyword>
<dbReference type="PRINTS" id="PR00706">
    <property type="entry name" value="PYROGLUPTASE"/>
</dbReference>
<evidence type="ECO:0000313" key="6">
    <source>
        <dbReference type="EMBL" id="KYQ94206.1"/>
    </source>
</evidence>
<protein>
    <recommendedName>
        <fullName evidence="8">Pyroglutamyl-peptidase I</fullName>
    </recommendedName>
</protein>
<keyword evidence="2" id="KW-0963">Cytoplasm</keyword>
<evidence type="ECO:0000256" key="5">
    <source>
        <dbReference type="ARBA" id="ARBA00022807"/>
    </source>
</evidence>
<comment type="caution">
    <text evidence="6">The sequence shown here is derived from an EMBL/GenBank/DDBJ whole genome shotgun (WGS) entry which is preliminary data.</text>
</comment>
<dbReference type="GO" id="GO:0016920">
    <property type="term" value="F:pyroglutamyl-peptidase activity"/>
    <property type="evidence" value="ECO:0007669"/>
    <property type="project" value="InterPro"/>
</dbReference>
<dbReference type="EMBL" id="LODT01000022">
    <property type="protein sequence ID" value="KYQ94206.1"/>
    <property type="molecule type" value="Genomic_DNA"/>
</dbReference>
<dbReference type="GO" id="GO:0005829">
    <property type="term" value="C:cytosol"/>
    <property type="evidence" value="ECO:0007669"/>
    <property type="project" value="InterPro"/>
</dbReference>
<evidence type="ECO:0000313" key="7">
    <source>
        <dbReference type="Proteomes" id="UP000076078"/>
    </source>
</evidence>
<dbReference type="GO" id="GO:0006508">
    <property type="term" value="P:proteolysis"/>
    <property type="evidence" value="ECO:0007669"/>
    <property type="project" value="UniProtKB-KW"/>
</dbReference>
<reference evidence="6 7" key="1">
    <citation type="submission" date="2015-12" db="EMBL/GenBank/DDBJ databases">
        <title>Dictyostelia acquired genes for synthesis and detection of signals that induce cell-type specialization by lateral gene transfer from prokaryotes.</title>
        <authorList>
            <person name="Gloeckner G."/>
            <person name="Schaap P."/>
        </authorList>
    </citation>
    <scope>NUCLEOTIDE SEQUENCE [LARGE SCALE GENOMIC DNA]</scope>
    <source>
        <strain evidence="6 7">TK</strain>
    </source>
</reference>
<organism evidence="6 7">
    <name type="scientific">Tieghemostelium lacteum</name>
    <name type="common">Slime mold</name>
    <name type="synonym">Dictyostelium lacteum</name>
    <dbReference type="NCBI Taxonomy" id="361077"/>
    <lineage>
        <taxon>Eukaryota</taxon>
        <taxon>Amoebozoa</taxon>
        <taxon>Evosea</taxon>
        <taxon>Eumycetozoa</taxon>
        <taxon>Dictyostelia</taxon>
        <taxon>Dictyosteliales</taxon>
        <taxon>Raperosteliaceae</taxon>
        <taxon>Tieghemostelium</taxon>
    </lineage>
</organism>
<keyword evidence="5" id="KW-0788">Thiol protease</keyword>
<evidence type="ECO:0000256" key="3">
    <source>
        <dbReference type="ARBA" id="ARBA00022670"/>
    </source>
</evidence>
<evidence type="ECO:0008006" key="8">
    <source>
        <dbReference type="Google" id="ProtNLM"/>
    </source>
</evidence>
<name>A0A151ZJT0_TIELA</name>
<dbReference type="STRING" id="361077.A0A151ZJT0"/>
<dbReference type="Gene3D" id="3.40.630.20">
    <property type="entry name" value="Peptidase C15, pyroglutamyl peptidase I-like"/>
    <property type="match status" value="1"/>
</dbReference>
<dbReference type="InterPro" id="IPR000816">
    <property type="entry name" value="Peptidase_C15"/>
</dbReference>
<keyword evidence="7" id="KW-1185">Reference proteome</keyword>
<dbReference type="Proteomes" id="UP000076078">
    <property type="component" value="Unassembled WGS sequence"/>
</dbReference>
<dbReference type="AlphaFoldDB" id="A0A151ZJT0"/>
<dbReference type="Pfam" id="PF01470">
    <property type="entry name" value="Peptidase_C15"/>
    <property type="match status" value="1"/>
</dbReference>
<dbReference type="PANTHER" id="PTHR23402">
    <property type="entry name" value="PROTEASE FAMILY C15 PYROGLUTAMYL-PEPTIDASE I-RELATED"/>
    <property type="match status" value="1"/>
</dbReference>
<dbReference type="PANTHER" id="PTHR23402:SF1">
    <property type="entry name" value="PYROGLUTAMYL-PEPTIDASE I"/>
    <property type="match status" value="1"/>
</dbReference>
<evidence type="ECO:0000256" key="4">
    <source>
        <dbReference type="ARBA" id="ARBA00022801"/>
    </source>
</evidence>
<dbReference type="OrthoDB" id="407146at2759"/>